<dbReference type="Gene3D" id="2.60.200.20">
    <property type="match status" value="1"/>
</dbReference>
<evidence type="ECO:0000313" key="14">
    <source>
        <dbReference type="RefSeq" id="XP_031571411.1"/>
    </source>
</evidence>
<feature type="domain" description="FHA" evidence="10">
    <location>
        <begin position="33"/>
        <end position="89"/>
    </location>
</feature>
<dbReference type="PANTHER" id="PTHR15067">
    <property type="entry name" value="E3 UBIQUITIN-PROTEIN LIGASE RNF8"/>
    <property type="match status" value="1"/>
</dbReference>
<comment type="similarity">
    <text evidence="1">Belongs to the CHFR family.</text>
</comment>
<protein>
    <recommendedName>
        <fullName evidence="2">E3 ubiquitin-protein ligase CHFR</fullName>
    </recommendedName>
</protein>
<dbReference type="InterPro" id="IPR036875">
    <property type="entry name" value="Znf_CCHC_sf"/>
</dbReference>
<dbReference type="GO" id="GO:0042393">
    <property type="term" value="F:histone binding"/>
    <property type="evidence" value="ECO:0007669"/>
    <property type="project" value="TreeGrafter"/>
</dbReference>
<dbReference type="SMART" id="SM00240">
    <property type="entry name" value="FHA"/>
    <property type="match status" value="1"/>
</dbReference>
<dbReference type="Gene3D" id="4.10.60.10">
    <property type="entry name" value="Zinc finger, CCHC-type"/>
    <property type="match status" value="1"/>
</dbReference>
<evidence type="ECO:0000256" key="2">
    <source>
        <dbReference type="ARBA" id="ARBA00017908"/>
    </source>
</evidence>
<evidence type="ECO:0000259" key="10">
    <source>
        <dbReference type="PROSITE" id="PS50006"/>
    </source>
</evidence>
<dbReference type="PANTHER" id="PTHR15067:SF4">
    <property type="entry name" value="E3 UBIQUITIN-PROTEIN LIGASE RNF8"/>
    <property type="match status" value="1"/>
</dbReference>
<dbReference type="PROSITE" id="PS50006">
    <property type="entry name" value="FHA_DOMAIN"/>
    <property type="match status" value="1"/>
</dbReference>
<dbReference type="GO" id="GO:0008270">
    <property type="term" value="F:zinc ion binding"/>
    <property type="evidence" value="ECO:0007669"/>
    <property type="project" value="UniProtKB-KW"/>
</dbReference>
<dbReference type="GO" id="GO:0070936">
    <property type="term" value="P:protein K48-linked ubiquitination"/>
    <property type="evidence" value="ECO:0007669"/>
    <property type="project" value="TreeGrafter"/>
</dbReference>
<dbReference type="Pfam" id="PF00098">
    <property type="entry name" value="zf-CCHC"/>
    <property type="match status" value="1"/>
</dbReference>
<evidence type="ECO:0000256" key="5">
    <source>
        <dbReference type="ARBA" id="ARBA00022771"/>
    </source>
</evidence>
<keyword evidence="5 8" id="KW-0863">Zinc-finger</keyword>
<evidence type="ECO:0000256" key="9">
    <source>
        <dbReference type="SAM" id="MobiDB-lite"/>
    </source>
</evidence>
<dbReference type="InterPro" id="IPR013083">
    <property type="entry name" value="Znf_RING/FYVE/PHD"/>
</dbReference>
<dbReference type="InterPro" id="IPR017907">
    <property type="entry name" value="Znf_RING_CS"/>
</dbReference>
<gene>
    <name evidence="14" type="primary">LOC116305605</name>
</gene>
<evidence type="ECO:0000256" key="3">
    <source>
        <dbReference type="ARBA" id="ARBA00022679"/>
    </source>
</evidence>
<dbReference type="SUPFAM" id="SSF57850">
    <property type="entry name" value="RING/U-box"/>
    <property type="match status" value="1"/>
</dbReference>
<dbReference type="FunFam" id="3.30.40.10:FF:001015">
    <property type="entry name" value="FHA domaincontaining protein"/>
    <property type="match status" value="1"/>
</dbReference>
<keyword evidence="3" id="KW-0808">Transferase</keyword>
<dbReference type="Pfam" id="PF00498">
    <property type="entry name" value="FHA"/>
    <property type="match status" value="1"/>
</dbReference>
<evidence type="ECO:0000256" key="7">
    <source>
        <dbReference type="ARBA" id="ARBA00022833"/>
    </source>
</evidence>
<dbReference type="GO" id="GO:0006302">
    <property type="term" value="P:double-strand break repair"/>
    <property type="evidence" value="ECO:0007669"/>
    <property type="project" value="TreeGrafter"/>
</dbReference>
<keyword evidence="7" id="KW-0862">Zinc</keyword>
<dbReference type="SUPFAM" id="SSF57756">
    <property type="entry name" value="Retrovirus zinc finger-like domains"/>
    <property type="match status" value="1"/>
</dbReference>
<dbReference type="FunCoup" id="A0A6P8IVU0">
    <property type="interactions" value="1565"/>
</dbReference>
<dbReference type="AlphaFoldDB" id="A0A6P8IVU0"/>
<keyword evidence="6" id="KW-0833">Ubl conjugation pathway</keyword>
<name>A0A6P8IVU0_ACTTE</name>
<dbReference type="InterPro" id="IPR001878">
    <property type="entry name" value="Znf_CCHC"/>
</dbReference>
<dbReference type="GO" id="GO:0035861">
    <property type="term" value="C:site of double-strand break"/>
    <property type="evidence" value="ECO:0007669"/>
    <property type="project" value="TreeGrafter"/>
</dbReference>
<evidence type="ECO:0000256" key="1">
    <source>
        <dbReference type="ARBA" id="ARBA00005797"/>
    </source>
</evidence>
<organism evidence="13 14">
    <name type="scientific">Actinia tenebrosa</name>
    <name type="common">Australian red waratah sea anemone</name>
    <dbReference type="NCBI Taxonomy" id="6105"/>
    <lineage>
        <taxon>Eukaryota</taxon>
        <taxon>Metazoa</taxon>
        <taxon>Cnidaria</taxon>
        <taxon>Anthozoa</taxon>
        <taxon>Hexacorallia</taxon>
        <taxon>Actiniaria</taxon>
        <taxon>Actiniidae</taxon>
        <taxon>Actinia</taxon>
    </lineage>
</organism>
<evidence type="ECO:0000256" key="8">
    <source>
        <dbReference type="PROSITE-ProRule" id="PRU00047"/>
    </source>
</evidence>
<dbReference type="OrthoDB" id="5971507at2759"/>
<dbReference type="GO" id="GO:0000151">
    <property type="term" value="C:ubiquitin ligase complex"/>
    <property type="evidence" value="ECO:0007669"/>
    <property type="project" value="TreeGrafter"/>
</dbReference>
<dbReference type="PROSITE" id="PS00518">
    <property type="entry name" value="ZF_RING_1"/>
    <property type="match status" value="1"/>
</dbReference>
<evidence type="ECO:0000313" key="13">
    <source>
        <dbReference type="Proteomes" id="UP000515163"/>
    </source>
</evidence>
<dbReference type="Gene3D" id="3.30.40.10">
    <property type="entry name" value="Zinc/RING finger domain, C3HC4 (zinc finger)"/>
    <property type="match status" value="1"/>
</dbReference>
<evidence type="ECO:0000256" key="6">
    <source>
        <dbReference type="ARBA" id="ARBA00022786"/>
    </source>
</evidence>
<feature type="region of interest" description="Disordered" evidence="9">
    <location>
        <begin position="133"/>
        <end position="168"/>
    </location>
</feature>
<sequence>MATGYCLRKTVPVGGKGDPVCPNTILLVPDKLITFGRVVVSGEANVRLQSKIAPLMISRKHATISCSSGKWSVVDHESLNGVFVNNNKVQGNTPYELQIGDKIVFGVAIDSNPPEFEYTFDAMPKVKKRVADVQPSCSKDSKQRKVLSESGTNVQQPGSSRNSDCDLSHTEDKIKAAEERIEKLKVSLHEKEKQLEMAEKAMESKLLEQKADLEKEKLQLEKSLKELLTSTLREKEECLGQQLATQKAILIKEKEKVEESLQRELNRKLEQKDKELEERLVKEKAALEQVISEKELQQVNLQIELEEYKDVVERLKYVEANERKLATNLEELKNIVQQKEEELKHQQEVTRRAQETARKTVVEEMEDEFSCIICHELFIRATTLACSHSFCEHCLYSWLQKRNSCPVCRCPVQAQPVHSIVLDNAIAKMVEALDDDTQSRRKALLQERAEKGKDLQVIIPNPVTYVQRTADHHPSHHEPTSRQVSRHEDIQFEPRRVQAPVRRHDYYRYSNANTYNGSTTSYSDNRNQYNYPQRAQYNRVYNVVCFACGLRGHLARDCPYSYRR</sequence>
<dbReference type="PROSITE" id="PS50158">
    <property type="entry name" value="ZF_CCHC"/>
    <property type="match status" value="1"/>
</dbReference>
<dbReference type="GO" id="GO:0003676">
    <property type="term" value="F:nucleic acid binding"/>
    <property type="evidence" value="ECO:0007669"/>
    <property type="project" value="InterPro"/>
</dbReference>
<dbReference type="PROSITE" id="PS50089">
    <property type="entry name" value="ZF_RING_2"/>
    <property type="match status" value="1"/>
</dbReference>
<evidence type="ECO:0000259" key="12">
    <source>
        <dbReference type="PROSITE" id="PS50158"/>
    </source>
</evidence>
<dbReference type="InterPro" id="IPR008984">
    <property type="entry name" value="SMAD_FHA_dom_sf"/>
</dbReference>
<dbReference type="Proteomes" id="UP000515163">
    <property type="component" value="Unplaced"/>
</dbReference>
<dbReference type="GO" id="GO:0005634">
    <property type="term" value="C:nucleus"/>
    <property type="evidence" value="ECO:0007669"/>
    <property type="project" value="TreeGrafter"/>
</dbReference>
<dbReference type="InterPro" id="IPR000253">
    <property type="entry name" value="FHA_dom"/>
</dbReference>
<feature type="compositionally biased region" description="Polar residues" evidence="9">
    <location>
        <begin position="149"/>
        <end position="162"/>
    </location>
</feature>
<dbReference type="SMART" id="SM00184">
    <property type="entry name" value="RING"/>
    <property type="match status" value="1"/>
</dbReference>
<keyword evidence="13" id="KW-1185">Reference proteome</keyword>
<dbReference type="RefSeq" id="XP_031571411.1">
    <property type="nucleotide sequence ID" value="XM_031715551.1"/>
</dbReference>
<dbReference type="GeneID" id="116305605"/>
<proteinExistence type="inferred from homology"/>
<accession>A0A6P8IVU0</accession>
<reference evidence="14" key="1">
    <citation type="submission" date="2025-08" db="UniProtKB">
        <authorList>
            <consortium name="RefSeq"/>
        </authorList>
    </citation>
    <scope>IDENTIFICATION</scope>
    <source>
        <tissue evidence="14">Tentacle</tissue>
    </source>
</reference>
<dbReference type="InterPro" id="IPR001841">
    <property type="entry name" value="Znf_RING"/>
</dbReference>
<feature type="domain" description="CCHC-type" evidence="12">
    <location>
        <begin position="545"/>
        <end position="559"/>
    </location>
</feature>
<dbReference type="SUPFAM" id="SSF49879">
    <property type="entry name" value="SMAD/FHA domain"/>
    <property type="match status" value="1"/>
</dbReference>
<dbReference type="SMART" id="SM00343">
    <property type="entry name" value="ZnF_C2HC"/>
    <property type="match status" value="1"/>
</dbReference>
<evidence type="ECO:0000259" key="11">
    <source>
        <dbReference type="PROSITE" id="PS50089"/>
    </source>
</evidence>
<dbReference type="Pfam" id="PF13923">
    <property type="entry name" value="zf-C3HC4_2"/>
    <property type="match status" value="1"/>
</dbReference>
<evidence type="ECO:0000256" key="4">
    <source>
        <dbReference type="ARBA" id="ARBA00022723"/>
    </source>
</evidence>
<keyword evidence="4" id="KW-0479">Metal-binding</keyword>
<feature type="domain" description="RING-type" evidence="11">
    <location>
        <begin position="371"/>
        <end position="409"/>
    </location>
</feature>
<dbReference type="GO" id="GO:0006511">
    <property type="term" value="P:ubiquitin-dependent protein catabolic process"/>
    <property type="evidence" value="ECO:0007669"/>
    <property type="project" value="TreeGrafter"/>
</dbReference>
<dbReference type="InParanoid" id="A0A6P8IVU0"/>
<dbReference type="KEGG" id="aten:116305605"/>
<dbReference type="GO" id="GO:0061630">
    <property type="term" value="F:ubiquitin protein ligase activity"/>
    <property type="evidence" value="ECO:0007669"/>
    <property type="project" value="TreeGrafter"/>
</dbReference>
<dbReference type="GO" id="GO:0005829">
    <property type="term" value="C:cytosol"/>
    <property type="evidence" value="ECO:0007669"/>
    <property type="project" value="TreeGrafter"/>
</dbReference>